<feature type="region of interest" description="Disordered" evidence="1">
    <location>
        <begin position="94"/>
        <end position="121"/>
    </location>
</feature>
<evidence type="ECO:0000256" key="1">
    <source>
        <dbReference type="SAM" id="MobiDB-lite"/>
    </source>
</evidence>
<dbReference type="Proteomes" id="UP000540787">
    <property type="component" value="Unassembled WGS sequence"/>
</dbReference>
<comment type="caution">
    <text evidence="3">The sequence shown here is derived from an EMBL/GenBank/DDBJ whole genome shotgun (WGS) entry which is preliminary data.</text>
</comment>
<dbReference type="RefSeq" id="WP_183552860.1">
    <property type="nucleotide sequence ID" value="NZ_JACHBX010000001.1"/>
</dbReference>
<name>A0A7W9WZ05_9BURK</name>
<organism evidence="3 4">
    <name type="scientific">Massilia aurea</name>
    <dbReference type="NCBI Taxonomy" id="373040"/>
    <lineage>
        <taxon>Bacteria</taxon>
        <taxon>Pseudomonadati</taxon>
        <taxon>Pseudomonadota</taxon>
        <taxon>Betaproteobacteria</taxon>
        <taxon>Burkholderiales</taxon>
        <taxon>Oxalobacteraceae</taxon>
        <taxon>Telluria group</taxon>
        <taxon>Massilia</taxon>
    </lineage>
</organism>
<evidence type="ECO:0000256" key="2">
    <source>
        <dbReference type="SAM" id="SignalP"/>
    </source>
</evidence>
<dbReference type="AlphaFoldDB" id="A0A7W9WZ05"/>
<keyword evidence="2" id="KW-0732">Signal</keyword>
<evidence type="ECO:0000313" key="4">
    <source>
        <dbReference type="Proteomes" id="UP000540787"/>
    </source>
</evidence>
<feature type="chain" id="PRO_5031399062" evidence="2">
    <location>
        <begin position="24"/>
        <end position="121"/>
    </location>
</feature>
<evidence type="ECO:0000313" key="3">
    <source>
        <dbReference type="EMBL" id="MBB6133433.1"/>
    </source>
</evidence>
<accession>A0A7W9WZ05</accession>
<protein>
    <submittedName>
        <fullName evidence="3">Uncharacterized protein</fullName>
    </submittedName>
</protein>
<reference evidence="3 4" key="1">
    <citation type="submission" date="2020-08" db="EMBL/GenBank/DDBJ databases">
        <title>The Agave Microbiome: Exploring the role of microbial communities in plant adaptations to desert environments.</title>
        <authorList>
            <person name="Partida-Martinez L.P."/>
        </authorList>
    </citation>
    <scope>NUCLEOTIDE SEQUENCE [LARGE SCALE GENOMIC DNA]</scope>
    <source>
        <strain evidence="3 4">AT3.2</strain>
    </source>
</reference>
<gene>
    <name evidence="3" type="ORF">HD842_001544</name>
</gene>
<dbReference type="EMBL" id="JACHBX010000001">
    <property type="protein sequence ID" value="MBB6133433.1"/>
    <property type="molecule type" value="Genomic_DNA"/>
</dbReference>
<keyword evidence="4" id="KW-1185">Reference proteome</keyword>
<proteinExistence type="predicted"/>
<feature type="signal peptide" evidence="2">
    <location>
        <begin position="1"/>
        <end position="23"/>
    </location>
</feature>
<sequence>MRRVFVICLILLLPLNMFALAMAASAMLPPAPSQRAADAAPVVQPTSAPVFADAYLPDNYDCQTSCDIDPDEPPAGADVHDTINEELSLRLADVRGGALAPPSPSHASRSWHPLLKPPRAV</sequence>